<feature type="transmembrane region" description="Helical" evidence="1">
    <location>
        <begin position="79"/>
        <end position="100"/>
    </location>
</feature>
<sequence>MNIAIFVVSFVVYIGICLATVKLHKHVADNLKRVNRRNLLNLCSQYILFLLFIVTYIPFSIFFPAWLNAKLSIVQESQNATTVFILLGCLTLAITMWLGYKKTKQVNW</sequence>
<keyword evidence="1" id="KW-0812">Transmembrane</keyword>
<feature type="transmembrane region" description="Helical" evidence="1">
    <location>
        <begin position="6"/>
        <end position="25"/>
    </location>
</feature>
<proteinExistence type="predicted"/>
<organism evidence="2 3">
    <name type="scientific">Pseudoalteromonas lipolytica</name>
    <dbReference type="NCBI Taxonomy" id="570156"/>
    <lineage>
        <taxon>Bacteria</taxon>
        <taxon>Pseudomonadati</taxon>
        <taxon>Pseudomonadota</taxon>
        <taxon>Gammaproteobacteria</taxon>
        <taxon>Alteromonadales</taxon>
        <taxon>Pseudoalteromonadaceae</taxon>
        <taxon>Pseudoalteromonas</taxon>
    </lineage>
</organism>
<keyword evidence="1" id="KW-0472">Membrane</keyword>
<dbReference type="AlphaFoldDB" id="A0A0N8HKP9"/>
<feature type="transmembrane region" description="Helical" evidence="1">
    <location>
        <begin position="46"/>
        <end position="67"/>
    </location>
</feature>
<dbReference type="STRING" id="570156.AOG27_06230"/>
<keyword evidence="1" id="KW-1133">Transmembrane helix</keyword>
<dbReference type="Proteomes" id="UP000050378">
    <property type="component" value="Unassembled WGS sequence"/>
</dbReference>
<gene>
    <name evidence="2" type="ORF">AOG27_06230</name>
</gene>
<evidence type="ECO:0000256" key="1">
    <source>
        <dbReference type="SAM" id="Phobius"/>
    </source>
</evidence>
<protein>
    <submittedName>
        <fullName evidence="2">Uncharacterized protein</fullName>
    </submittedName>
</protein>
<accession>A0A0N8HKP9</accession>
<dbReference type="EMBL" id="LJTC01000003">
    <property type="protein sequence ID" value="KPM84488.1"/>
    <property type="molecule type" value="Genomic_DNA"/>
</dbReference>
<comment type="caution">
    <text evidence="2">The sequence shown here is derived from an EMBL/GenBank/DDBJ whole genome shotgun (WGS) entry which is preliminary data.</text>
</comment>
<reference evidence="2 3" key="1">
    <citation type="submission" date="2015-09" db="EMBL/GenBank/DDBJ databases">
        <title>Draft Genome Sequence of Pseudoalteromonas lipolytica UCD-48B.</title>
        <authorList>
            <person name="Krusor M."/>
            <person name="Coil D.A."/>
            <person name="Lang J.M."/>
            <person name="Eisen J.A."/>
            <person name="Alexiev A."/>
        </authorList>
    </citation>
    <scope>NUCLEOTIDE SEQUENCE [LARGE SCALE GENOMIC DNA]</scope>
    <source>
        <strain evidence="2 3">UCD-48B</strain>
    </source>
</reference>
<evidence type="ECO:0000313" key="3">
    <source>
        <dbReference type="Proteomes" id="UP000050378"/>
    </source>
</evidence>
<dbReference type="PATRIC" id="fig|570156.3.peg.2235"/>
<evidence type="ECO:0000313" key="2">
    <source>
        <dbReference type="EMBL" id="KPM84488.1"/>
    </source>
</evidence>
<name>A0A0N8HKP9_9GAMM</name>